<keyword evidence="6" id="KW-0408">Iron</keyword>
<keyword evidence="16" id="KW-1185">Reference proteome</keyword>
<dbReference type="OrthoDB" id="9760333at2"/>
<dbReference type="Proteomes" id="UP000317214">
    <property type="component" value="Chromosome"/>
</dbReference>
<accession>A0A4Y6V864</accession>
<feature type="chain" id="PRO_5021323628" evidence="13">
    <location>
        <begin position="23"/>
        <end position="816"/>
    </location>
</feature>
<gene>
    <name evidence="15" type="ORF">D5366_07425</name>
</gene>
<dbReference type="AlphaFoldDB" id="A0A4Y6V864"/>
<organism evidence="15 16">
    <name type="scientific">Neokomagataea tanensis</name>
    <dbReference type="NCBI Taxonomy" id="661191"/>
    <lineage>
        <taxon>Bacteria</taxon>
        <taxon>Pseudomonadati</taxon>
        <taxon>Pseudomonadota</taxon>
        <taxon>Alphaproteobacteria</taxon>
        <taxon>Acetobacterales</taxon>
        <taxon>Acetobacteraceae</taxon>
        <taxon>Neokomagataea</taxon>
    </lineage>
</organism>
<evidence type="ECO:0000256" key="5">
    <source>
        <dbReference type="ARBA" id="ARBA00022692"/>
    </source>
</evidence>
<keyword evidence="13" id="KW-0732">Signal</keyword>
<protein>
    <submittedName>
        <fullName evidence="15">TonB-dependent receptor</fullName>
    </submittedName>
</protein>
<evidence type="ECO:0000256" key="8">
    <source>
        <dbReference type="ARBA" id="ARBA00023077"/>
    </source>
</evidence>
<evidence type="ECO:0000256" key="10">
    <source>
        <dbReference type="ARBA" id="ARBA00023237"/>
    </source>
</evidence>
<evidence type="ECO:0000256" key="1">
    <source>
        <dbReference type="ARBA" id="ARBA00004571"/>
    </source>
</evidence>
<comment type="subcellular location">
    <subcellularLocation>
        <location evidence="1 11">Cell outer membrane</location>
        <topology evidence="1 11">Multi-pass membrane protein</topology>
    </subcellularLocation>
</comment>
<evidence type="ECO:0000256" key="11">
    <source>
        <dbReference type="PROSITE-ProRule" id="PRU01360"/>
    </source>
</evidence>
<evidence type="ECO:0000256" key="13">
    <source>
        <dbReference type="SAM" id="SignalP"/>
    </source>
</evidence>
<proteinExistence type="inferred from homology"/>
<keyword evidence="9 11" id="KW-0472">Membrane</keyword>
<evidence type="ECO:0000256" key="4">
    <source>
        <dbReference type="ARBA" id="ARBA00022496"/>
    </source>
</evidence>
<dbReference type="SUPFAM" id="SSF56935">
    <property type="entry name" value="Porins"/>
    <property type="match status" value="1"/>
</dbReference>
<dbReference type="InterPro" id="IPR039426">
    <property type="entry name" value="TonB-dep_rcpt-like"/>
</dbReference>
<dbReference type="KEGG" id="ntn:D5366_07425"/>
<dbReference type="GO" id="GO:0009279">
    <property type="term" value="C:cell outer membrane"/>
    <property type="evidence" value="ECO:0007669"/>
    <property type="project" value="UniProtKB-SubCell"/>
</dbReference>
<name>A0A4Y6V864_9PROT</name>
<dbReference type="PROSITE" id="PS52016">
    <property type="entry name" value="TONB_DEPENDENT_REC_3"/>
    <property type="match status" value="1"/>
</dbReference>
<keyword evidence="10 11" id="KW-0998">Cell outer membrane</keyword>
<dbReference type="InterPro" id="IPR012910">
    <property type="entry name" value="Plug_dom"/>
</dbReference>
<evidence type="ECO:0000256" key="2">
    <source>
        <dbReference type="ARBA" id="ARBA00022448"/>
    </source>
</evidence>
<evidence type="ECO:0000259" key="14">
    <source>
        <dbReference type="Pfam" id="PF07715"/>
    </source>
</evidence>
<comment type="similarity">
    <text evidence="11">Belongs to the TonB-dependent receptor family.</text>
</comment>
<reference evidence="15 16" key="1">
    <citation type="submission" date="2018-09" db="EMBL/GenBank/DDBJ databases">
        <title>The complete genome sequence of Neokomagataea tanensis NBRC 106556(T).</title>
        <authorList>
            <person name="Chua K.-O."/>
            <person name="See-Too W.-S."/>
            <person name="Hong K.-W."/>
            <person name="Yin W.-F."/>
            <person name="Chan K.-G."/>
        </authorList>
    </citation>
    <scope>NUCLEOTIDE SEQUENCE [LARGE SCALE GENOMIC DNA]</scope>
    <source>
        <strain evidence="16">AH13 \ NBRC 106556</strain>
    </source>
</reference>
<keyword evidence="4" id="KW-0410">Iron transport</keyword>
<evidence type="ECO:0000256" key="6">
    <source>
        <dbReference type="ARBA" id="ARBA00023004"/>
    </source>
</evidence>
<keyword evidence="3 11" id="KW-1134">Transmembrane beta strand</keyword>
<keyword evidence="8" id="KW-0798">TonB box</keyword>
<evidence type="ECO:0000313" key="15">
    <source>
        <dbReference type="EMBL" id="QDH25068.1"/>
    </source>
</evidence>
<dbReference type="Gene3D" id="2.40.170.20">
    <property type="entry name" value="TonB-dependent receptor, beta-barrel domain"/>
    <property type="match status" value="1"/>
</dbReference>
<keyword evidence="5 11" id="KW-0812">Transmembrane</keyword>
<keyword evidence="7" id="KW-0406">Ion transport</keyword>
<keyword evidence="15" id="KW-0675">Receptor</keyword>
<keyword evidence="2 11" id="KW-0813">Transport</keyword>
<evidence type="ECO:0000256" key="12">
    <source>
        <dbReference type="SAM" id="MobiDB-lite"/>
    </source>
</evidence>
<dbReference type="Pfam" id="PF07715">
    <property type="entry name" value="Plug"/>
    <property type="match status" value="1"/>
</dbReference>
<evidence type="ECO:0000313" key="16">
    <source>
        <dbReference type="Proteomes" id="UP000317214"/>
    </source>
</evidence>
<dbReference type="PANTHER" id="PTHR32552:SF81">
    <property type="entry name" value="TONB-DEPENDENT OUTER MEMBRANE RECEPTOR"/>
    <property type="match status" value="1"/>
</dbReference>
<feature type="domain" description="TonB-dependent receptor plug" evidence="14">
    <location>
        <begin position="82"/>
        <end position="194"/>
    </location>
</feature>
<dbReference type="GO" id="GO:0006826">
    <property type="term" value="P:iron ion transport"/>
    <property type="evidence" value="ECO:0007669"/>
    <property type="project" value="UniProtKB-KW"/>
</dbReference>
<dbReference type="PANTHER" id="PTHR32552">
    <property type="entry name" value="FERRICHROME IRON RECEPTOR-RELATED"/>
    <property type="match status" value="1"/>
</dbReference>
<evidence type="ECO:0000256" key="7">
    <source>
        <dbReference type="ARBA" id="ARBA00023065"/>
    </source>
</evidence>
<evidence type="ECO:0000256" key="3">
    <source>
        <dbReference type="ARBA" id="ARBA00022452"/>
    </source>
</evidence>
<evidence type="ECO:0000256" key="9">
    <source>
        <dbReference type="ARBA" id="ARBA00023136"/>
    </source>
</evidence>
<dbReference type="InterPro" id="IPR036942">
    <property type="entry name" value="Beta-barrel_TonB_sf"/>
</dbReference>
<feature type="region of interest" description="Disordered" evidence="12">
    <location>
        <begin position="26"/>
        <end position="67"/>
    </location>
</feature>
<dbReference type="EMBL" id="CP032485">
    <property type="protein sequence ID" value="QDH25068.1"/>
    <property type="molecule type" value="Genomic_DNA"/>
</dbReference>
<feature type="signal peptide" evidence="13">
    <location>
        <begin position="1"/>
        <end position="22"/>
    </location>
</feature>
<feature type="compositionally biased region" description="Low complexity" evidence="12">
    <location>
        <begin position="49"/>
        <end position="62"/>
    </location>
</feature>
<sequence length="816" mass="88870">MKKTSILLLSTALSFTINISNAQDKVKKNHTTHTGYSNKSPAAPPNRMPLPKKANAAHAPAKSHNGGLEDIVVTAQKRPENLQKTPISISVMNAKGLADRHIISLVNLADGSIPSLHIEPFAGRSSALIVNIRGVGVLGDSNQPARDQGVGVYIDGVYFGRPQGLGAAMLDVASIEVLKGPQGTLFGRNTEGGALNIITRRPSGKFKVRTSGSIGNYGSNLGELHVDLPAFHDIAVKIDAMTAHRDPLTENPLSGASGFNQYDRRGVRVEALWRPTSTFSADYAYDNNYDSTTSIYSQHLANGTNKQAALGILETSRVKRSAVGTPEQPSVGKSNGHRFTAEWQALPKYLTLKSITAYRELSQSQYDNAAVSSSMSNTSGDFTNYTFSRYSLAAFKQHQISQEIQAIGDLPHLRYVGGFLYYHETVSDNAQAFYTNQFTNAAGSAYQLLTGPAYTNYALQRIDRASRVNTASLGVYGQATYTPSILSERFHLTGGLRWSRDSKDGHLLTVNGALPVNRNNVSGAIPLEASWSRVDPMVNLGFDAAKNIYTYVKWSTGYKSGGANSRSQNYDAFAPETISMFEGGFKSEFFNHHVRFNATGYYGIYKDIQVDFQRPYQLGNQRTNRTTISTFNAPGDGNVSGTEAELTFIPYKGVEIGLSYAYNHVHIPPTANPYPNANGTILSTLVPIYQVVTPAHSGSAQINYTRPFEKFTLLAHLDGNINSGFYSSSTDPVYIGPNNPRNVYQPKGNSGLIVNGRIAIAHVKVANSSASATFSVWTRNLFNKQYVYDQTLNVTTGIQGYINEARQFGGQVDVSF</sequence>